<feature type="transmembrane region" description="Helical" evidence="1">
    <location>
        <begin position="93"/>
        <end position="110"/>
    </location>
</feature>
<feature type="transmembrane region" description="Helical" evidence="1">
    <location>
        <begin position="187"/>
        <end position="207"/>
    </location>
</feature>
<keyword evidence="1" id="KW-0472">Membrane</keyword>
<gene>
    <name evidence="2" type="ORF">SGCZBJ_20605</name>
</gene>
<feature type="transmembrane region" description="Helical" evidence="1">
    <location>
        <begin position="62"/>
        <end position="81"/>
    </location>
</feature>
<keyword evidence="3" id="KW-1185">Reference proteome</keyword>
<keyword evidence="1" id="KW-0812">Transmembrane</keyword>
<evidence type="ECO:0000256" key="1">
    <source>
        <dbReference type="SAM" id="Phobius"/>
    </source>
</evidence>
<evidence type="ECO:0000313" key="2">
    <source>
        <dbReference type="EMBL" id="PLR21402.1"/>
    </source>
</evidence>
<dbReference type="EMBL" id="PJRS01000042">
    <property type="protein sequence ID" value="PLR21402.1"/>
    <property type="molecule type" value="Genomic_DNA"/>
</dbReference>
<keyword evidence="1" id="KW-1133">Transmembrane helix</keyword>
<comment type="caution">
    <text evidence="2">The sequence shown here is derived from an EMBL/GenBank/DDBJ whole genome shotgun (WGS) entry which is preliminary data.</text>
</comment>
<reference evidence="2 3" key="1">
    <citation type="submission" date="2017-12" db="EMBL/GenBank/DDBJ databases">
        <title>The genome sequence of Caulobacter sp. 410.</title>
        <authorList>
            <person name="Gao J."/>
            <person name="Mao X."/>
            <person name="Sun J."/>
        </authorList>
    </citation>
    <scope>NUCLEOTIDE SEQUENCE [LARGE SCALE GENOMIC DNA]</scope>
    <source>
        <strain evidence="2 3">410</strain>
    </source>
</reference>
<dbReference type="AlphaFoldDB" id="A0A2N5D5S5"/>
<dbReference type="Proteomes" id="UP000234479">
    <property type="component" value="Unassembled WGS sequence"/>
</dbReference>
<organism evidence="2 3">
    <name type="scientific">Caulobacter zeae</name>
    <dbReference type="NCBI Taxonomy" id="2055137"/>
    <lineage>
        <taxon>Bacteria</taxon>
        <taxon>Pseudomonadati</taxon>
        <taxon>Pseudomonadota</taxon>
        <taxon>Alphaproteobacteria</taxon>
        <taxon>Caulobacterales</taxon>
        <taxon>Caulobacteraceae</taxon>
        <taxon>Caulobacter</taxon>
    </lineage>
</organism>
<proteinExistence type="predicted"/>
<sequence>MDDRFSIRRVLGALGRILKAHWAGLLAVLVALALGRTGLEQLFDLAPRGFHADEVIWPTATSFMRVALTALLTSAFLRCVLVGVRNWKTSTRAALTSFPAVYGVLLLVTLPNMVGEALSTAAVAMSVAADAPMQDVAWIKLKIGLTASLVSLSLYALISPGVAIAVKETPSLATALASALRLTRKRRFRIVLIEFTSIVLTAVILAAAMSLPLLTLEAPRALNIIPLIRAVLDSLFIGLEMLMMAAIYQELRRTRPLQATA</sequence>
<protein>
    <submittedName>
        <fullName evidence="2">Uncharacterized protein</fullName>
    </submittedName>
</protein>
<feature type="transmembrane region" description="Helical" evidence="1">
    <location>
        <begin position="227"/>
        <end position="248"/>
    </location>
</feature>
<accession>A0A2N5D5S5</accession>
<evidence type="ECO:0000313" key="3">
    <source>
        <dbReference type="Proteomes" id="UP000234479"/>
    </source>
</evidence>
<feature type="transmembrane region" description="Helical" evidence="1">
    <location>
        <begin position="143"/>
        <end position="166"/>
    </location>
</feature>
<name>A0A2N5D5S5_9CAUL</name>